<dbReference type="EMBL" id="JBHSFA010000002">
    <property type="protein sequence ID" value="MFC4541635.1"/>
    <property type="molecule type" value="Genomic_DNA"/>
</dbReference>
<gene>
    <name evidence="2" type="ORF">ACFO5R_06820</name>
</gene>
<feature type="transmembrane region" description="Helical" evidence="1">
    <location>
        <begin position="52"/>
        <end position="74"/>
    </location>
</feature>
<evidence type="ECO:0000313" key="3">
    <source>
        <dbReference type="Proteomes" id="UP001595898"/>
    </source>
</evidence>
<evidence type="ECO:0008006" key="4">
    <source>
        <dbReference type="Google" id="ProtNLM"/>
    </source>
</evidence>
<proteinExistence type="predicted"/>
<keyword evidence="1" id="KW-0472">Membrane</keyword>
<accession>A0ABD5PM15</accession>
<name>A0ABD5PM15_9EURY</name>
<comment type="caution">
    <text evidence="2">The sequence shown here is derived from an EMBL/GenBank/DDBJ whole genome shotgun (WGS) entry which is preliminary data.</text>
</comment>
<dbReference type="AlphaFoldDB" id="A0ABD5PM15"/>
<keyword evidence="3" id="KW-1185">Reference proteome</keyword>
<reference evidence="2 3" key="1">
    <citation type="journal article" date="2019" name="Int. J. Syst. Evol. Microbiol.">
        <title>The Global Catalogue of Microorganisms (GCM) 10K type strain sequencing project: providing services to taxonomists for standard genome sequencing and annotation.</title>
        <authorList>
            <consortium name="The Broad Institute Genomics Platform"/>
            <consortium name="The Broad Institute Genome Sequencing Center for Infectious Disease"/>
            <person name="Wu L."/>
            <person name="Ma J."/>
        </authorList>
    </citation>
    <scope>NUCLEOTIDE SEQUENCE [LARGE SCALE GENOMIC DNA]</scope>
    <source>
        <strain evidence="2 3">WLHS5</strain>
    </source>
</reference>
<keyword evidence="1" id="KW-1133">Transmembrane helix</keyword>
<organism evidence="2 3">
    <name type="scientific">Halosolutus amylolyticus</name>
    <dbReference type="NCBI Taxonomy" id="2932267"/>
    <lineage>
        <taxon>Archaea</taxon>
        <taxon>Methanobacteriati</taxon>
        <taxon>Methanobacteriota</taxon>
        <taxon>Stenosarchaea group</taxon>
        <taxon>Halobacteria</taxon>
        <taxon>Halobacteriales</taxon>
        <taxon>Natrialbaceae</taxon>
        <taxon>Halosolutus</taxon>
    </lineage>
</organism>
<dbReference type="Proteomes" id="UP001595898">
    <property type="component" value="Unassembled WGS sequence"/>
</dbReference>
<evidence type="ECO:0000313" key="2">
    <source>
        <dbReference type="EMBL" id="MFC4541635.1"/>
    </source>
</evidence>
<protein>
    <recommendedName>
        <fullName evidence="4">Major facilitator superfamily (MFS) profile domain-containing protein</fullName>
    </recommendedName>
</protein>
<keyword evidence="1" id="KW-0812">Transmembrane</keyword>
<feature type="transmembrane region" description="Helical" evidence="1">
    <location>
        <begin position="24"/>
        <end position="46"/>
    </location>
</feature>
<sequence>MGIIDRLEEEFLDVSGRRATLRELVELLVGSIAFLLVAGGLAYYLLGESVAIGVAAVLAVVFAVTIASQAYWAVTGREDYDE</sequence>
<dbReference type="RefSeq" id="WP_250139789.1">
    <property type="nucleotide sequence ID" value="NZ_JALIQP010000002.1"/>
</dbReference>
<evidence type="ECO:0000256" key="1">
    <source>
        <dbReference type="SAM" id="Phobius"/>
    </source>
</evidence>